<comment type="caution">
    <text evidence="3">The sequence shown here is derived from an EMBL/GenBank/DDBJ whole genome shotgun (WGS) entry which is preliminary data.</text>
</comment>
<accession>B6GBB5</accession>
<dbReference type="AlphaFoldDB" id="B6GBB5"/>
<dbReference type="Proteomes" id="UP000003560">
    <property type="component" value="Unassembled WGS sequence"/>
</dbReference>
<evidence type="ECO:0000256" key="1">
    <source>
        <dbReference type="SAM" id="Coils"/>
    </source>
</evidence>
<evidence type="ECO:0000313" key="4">
    <source>
        <dbReference type="Proteomes" id="UP000003560"/>
    </source>
</evidence>
<feature type="compositionally biased region" description="Low complexity" evidence="2">
    <location>
        <begin position="187"/>
        <end position="221"/>
    </location>
</feature>
<feature type="region of interest" description="Disordered" evidence="2">
    <location>
        <begin position="177"/>
        <end position="236"/>
    </location>
</feature>
<reference evidence="3 4" key="2">
    <citation type="submission" date="2008-10" db="EMBL/GenBank/DDBJ databases">
        <authorList>
            <person name="Fulton L."/>
            <person name="Clifton S."/>
            <person name="Fulton B."/>
            <person name="Xu J."/>
            <person name="Minx P."/>
            <person name="Pepin K.H."/>
            <person name="Johnson M."/>
            <person name="Thiruvilangam P."/>
            <person name="Bhonagiri V."/>
            <person name="Nash W.E."/>
            <person name="Mardis E.R."/>
            <person name="Wilson R.K."/>
        </authorList>
    </citation>
    <scope>NUCLEOTIDE SEQUENCE [LARGE SCALE GENOMIC DNA]</scope>
    <source>
        <strain evidence="3 4">DSM 13279</strain>
    </source>
</reference>
<keyword evidence="4" id="KW-1185">Reference proteome</keyword>
<feature type="coiled-coil region" evidence="1">
    <location>
        <begin position="66"/>
        <end position="114"/>
    </location>
</feature>
<dbReference type="STRING" id="445975.COLSTE_01374"/>
<dbReference type="Gene3D" id="6.10.250.3150">
    <property type="match status" value="1"/>
</dbReference>
<keyword evidence="1" id="KW-0175">Coiled coil</keyword>
<dbReference type="eggNOG" id="COG3883">
    <property type="taxonomic scope" value="Bacteria"/>
</dbReference>
<evidence type="ECO:0000313" key="3">
    <source>
        <dbReference type="EMBL" id="EEA90433.1"/>
    </source>
</evidence>
<dbReference type="EMBL" id="ABXJ01000072">
    <property type="protein sequence ID" value="EEA90433.1"/>
    <property type="molecule type" value="Genomic_DNA"/>
</dbReference>
<reference evidence="3 4" key="1">
    <citation type="submission" date="2008-10" db="EMBL/GenBank/DDBJ databases">
        <title>Draft genome sequence of Collinsella stercoris (DSM 13279).</title>
        <authorList>
            <person name="Sudarsanam P."/>
            <person name="Ley R."/>
            <person name="Guruge J."/>
            <person name="Turnbaugh P.J."/>
            <person name="Mahowald M."/>
            <person name="Liep D."/>
            <person name="Gordon J."/>
        </authorList>
    </citation>
    <scope>NUCLEOTIDE SEQUENCE [LARGE SCALE GENOMIC DNA]</scope>
    <source>
        <strain evidence="3 4">DSM 13279</strain>
    </source>
</reference>
<evidence type="ECO:0000256" key="2">
    <source>
        <dbReference type="SAM" id="MobiDB-lite"/>
    </source>
</evidence>
<sequence>MVSRQTRMHMEATPSLHATWRKGRTRRLITGAGVTAALFASVLFPVPARAITTETAATLTETQKKVEDSAAALDKAAKNLDALQEQIAQNEARIAELEEKLPEVQDKASRAMREMYKHSKSSNPLMSFVLNTQSLDSLISGMKYMDQVNDANVDAVRELSDMQTELEAEKTKLNAAKVQAESEKQSAQDALEQAQQLREAAQAQADAEAAADAATLEQEAASNGASGPVEAPSNGAVNWDTDQASFIAEWTGRIDAYLAGSPLEGQGVTFATAAWQYGVDPRFSPAISNTESSKGRHCFLPHNAWGWGSSSWGSWEEAINDHVAGLARGYGYTISVAGAKKYCPPNWFNWYNNTLSEMNRI</sequence>
<organism evidence="3 4">
    <name type="scientific">Collinsella stercoris DSM 13279</name>
    <dbReference type="NCBI Taxonomy" id="445975"/>
    <lineage>
        <taxon>Bacteria</taxon>
        <taxon>Bacillati</taxon>
        <taxon>Actinomycetota</taxon>
        <taxon>Coriobacteriia</taxon>
        <taxon>Coriobacteriales</taxon>
        <taxon>Coriobacteriaceae</taxon>
        <taxon>Collinsella</taxon>
    </lineage>
</organism>
<proteinExistence type="predicted"/>
<dbReference type="HOGENOM" id="CLU_062586_0_0_11"/>
<gene>
    <name evidence="3" type="ORF">COLSTE_01374</name>
</gene>
<protein>
    <submittedName>
        <fullName evidence="3">Tat pathway signal sequence domain protein</fullName>
    </submittedName>
</protein>
<name>B6GBB5_9ACTN</name>